<dbReference type="InterPro" id="IPR034741">
    <property type="entry name" value="Terpene_cyclase-like_1_C"/>
</dbReference>
<comment type="caution">
    <text evidence="7">The sequence shown here is derived from an EMBL/GenBank/DDBJ whole genome shotgun (WGS) entry which is preliminary data.</text>
</comment>
<dbReference type="Gene3D" id="1.50.10.130">
    <property type="entry name" value="Terpene synthase, N-terminal domain"/>
    <property type="match status" value="2"/>
</dbReference>
<dbReference type="PANTHER" id="PTHR31225:SF252">
    <property type="entry name" value="TERPENE SYNTHASE 12-RELATED"/>
    <property type="match status" value="1"/>
</dbReference>
<dbReference type="InterPro" id="IPR050148">
    <property type="entry name" value="Terpene_synthase-like"/>
</dbReference>
<dbReference type="Proteomes" id="UP001314170">
    <property type="component" value="Unassembled WGS sequence"/>
</dbReference>
<accession>A0AAV1SHM1</accession>
<feature type="domain" description="Terpene synthase N-terminal" evidence="5">
    <location>
        <begin position="7"/>
        <end position="118"/>
    </location>
</feature>
<dbReference type="InterPro" id="IPR001906">
    <property type="entry name" value="Terpene_synth_N"/>
</dbReference>
<keyword evidence="2" id="KW-0479">Metal-binding</keyword>
<protein>
    <submittedName>
        <fullName evidence="7">Uncharacterized protein</fullName>
    </submittedName>
</protein>
<sequence>MITVKNMARAEKLEQELRCMINDAEVEPLFLLELIDDIEGLGLGYRFRNHISQALMKPTPMEGLDVGMEKNLHASALNFRLLRDHGHEISQDVLKKFKDQNGNFMECLRSDVQGLLSLDQGKVDANIAEQVSHSMELPLLRRMQRLEARWSIQACNKRGDANPILLELAKLDFNLVQSNLQIDLQKVSRWWNHMGLANKLSFARDRMTECFFSAVGVVFEPQLSYCRIGLTKVMTLLSTLDDIYDIYGSLAGLKIFTDAVERWDTNEVETLPRSMKVFFLALYNTIDEIAHHIKKEQGYNIIPHQRKMWADLCKAFLLEAQWSLNKFTPTFKEYIDNAWLSSSASVILLNAYILITENINKDALLYLKNYPDLLRCPSMLFRLYNDLVTAQAEMERGENINSIACYMQEFNSSEKDARDYMSNLIDETWKKMNKYRVSDLQFSKSFIELSHNFARTVQCVYQHGDGHGAPDQKNAE</sequence>
<keyword evidence="8" id="KW-1185">Reference proteome</keyword>
<dbReference type="InterPro" id="IPR036965">
    <property type="entry name" value="Terpene_synth_N_sf"/>
</dbReference>
<evidence type="ECO:0000256" key="3">
    <source>
        <dbReference type="ARBA" id="ARBA00022842"/>
    </source>
</evidence>
<feature type="domain" description="Terpene synthase metal-binding" evidence="6">
    <location>
        <begin position="193"/>
        <end position="431"/>
    </location>
</feature>
<dbReference type="SFLD" id="SFLDG01019">
    <property type="entry name" value="Terpene_Cyclase_Like_1_C_Termi"/>
    <property type="match status" value="1"/>
</dbReference>
<dbReference type="InterPro" id="IPR005630">
    <property type="entry name" value="Terpene_synthase_metal-bd"/>
</dbReference>
<evidence type="ECO:0000256" key="2">
    <source>
        <dbReference type="ARBA" id="ARBA00022723"/>
    </source>
</evidence>
<evidence type="ECO:0000256" key="4">
    <source>
        <dbReference type="ARBA" id="ARBA00023239"/>
    </source>
</evidence>
<dbReference type="AlphaFoldDB" id="A0AAV1SHM1"/>
<dbReference type="GO" id="GO:0016102">
    <property type="term" value="P:diterpenoid biosynthetic process"/>
    <property type="evidence" value="ECO:0007669"/>
    <property type="project" value="InterPro"/>
</dbReference>
<dbReference type="InterPro" id="IPR008930">
    <property type="entry name" value="Terpenoid_cyclase/PrenylTrfase"/>
</dbReference>
<dbReference type="GO" id="GO:0000287">
    <property type="term" value="F:magnesium ion binding"/>
    <property type="evidence" value="ECO:0007669"/>
    <property type="project" value="InterPro"/>
</dbReference>
<dbReference type="SUPFAM" id="SSF48576">
    <property type="entry name" value="Terpenoid synthases"/>
    <property type="match status" value="1"/>
</dbReference>
<comment type="cofactor">
    <cofactor evidence="1">
        <name>Mg(2+)</name>
        <dbReference type="ChEBI" id="CHEBI:18420"/>
    </cofactor>
</comment>
<dbReference type="Pfam" id="PF03936">
    <property type="entry name" value="Terpene_synth_C"/>
    <property type="match status" value="1"/>
</dbReference>
<dbReference type="CDD" id="cd00684">
    <property type="entry name" value="Terpene_cyclase_plant_C1"/>
    <property type="match status" value="1"/>
</dbReference>
<dbReference type="SFLD" id="SFLDS00005">
    <property type="entry name" value="Isoprenoid_Synthase_Type_I"/>
    <property type="match status" value="1"/>
</dbReference>
<dbReference type="Gene3D" id="1.10.600.10">
    <property type="entry name" value="Farnesyl Diphosphate Synthase"/>
    <property type="match status" value="1"/>
</dbReference>
<organism evidence="7 8">
    <name type="scientific">Dovyalis caffra</name>
    <dbReference type="NCBI Taxonomy" id="77055"/>
    <lineage>
        <taxon>Eukaryota</taxon>
        <taxon>Viridiplantae</taxon>
        <taxon>Streptophyta</taxon>
        <taxon>Embryophyta</taxon>
        <taxon>Tracheophyta</taxon>
        <taxon>Spermatophyta</taxon>
        <taxon>Magnoliopsida</taxon>
        <taxon>eudicotyledons</taxon>
        <taxon>Gunneridae</taxon>
        <taxon>Pentapetalae</taxon>
        <taxon>rosids</taxon>
        <taxon>fabids</taxon>
        <taxon>Malpighiales</taxon>
        <taxon>Salicaceae</taxon>
        <taxon>Flacourtieae</taxon>
        <taxon>Dovyalis</taxon>
    </lineage>
</organism>
<reference evidence="7 8" key="1">
    <citation type="submission" date="2024-01" db="EMBL/GenBank/DDBJ databases">
        <authorList>
            <person name="Waweru B."/>
        </authorList>
    </citation>
    <scope>NUCLEOTIDE SEQUENCE [LARGE SCALE GENOMIC DNA]</scope>
</reference>
<evidence type="ECO:0000313" key="7">
    <source>
        <dbReference type="EMBL" id="CAK7349970.1"/>
    </source>
</evidence>
<dbReference type="PANTHER" id="PTHR31225">
    <property type="entry name" value="OS04G0344100 PROTEIN-RELATED"/>
    <property type="match status" value="1"/>
</dbReference>
<gene>
    <name evidence="7" type="ORF">DCAF_LOCUS22693</name>
</gene>
<dbReference type="InterPro" id="IPR044814">
    <property type="entry name" value="Terpene_cyclase_plant_C1"/>
</dbReference>
<dbReference type="EMBL" id="CAWUPB010001178">
    <property type="protein sequence ID" value="CAK7349970.1"/>
    <property type="molecule type" value="Genomic_DNA"/>
</dbReference>
<name>A0AAV1SHM1_9ROSI</name>
<evidence type="ECO:0000259" key="6">
    <source>
        <dbReference type="Pfam" id="PF03936"/>
    </source>
</evidence>
<dbReference type="Pfam" id="PF01397">
    <property type="entry name" value="Terpene_synth"/>
    <property type="match status" value="1"/>
</dbReference>
<dbReference type="SUPFAM" id="SSF48239">
    <property type="entry name" value="Terpenoid cyclases/Protein prenyltransferases"/>
    <property type="match status" value="1"/>
</dbReference>
<keyword evidence="4" id="KW-0456">Lyase</keyword>
<dbReference type="InterPro" id="IPR008949">
    <property type="entry name" value="Isoprenoid_synthase_dom_sf"/>
</dbReference>
<evidence type="ECO:0000256" key="1">
    <source>
        <dbReference type="ARBA" id="ARBA00001946"/>
    </source>
</evidence>
<keyword evidence="3" id="KW-0460">Magnesium</keyword>
<evidence type="ECO:0000259" key="5">
    <source>
        <dbReference type="Pfam" id="PF01397"/>
    </source>
</evidence>
<dbReference type="GO" id="GO:0010333">
    <property type="term" value="F:terpene synthase activity"/>
    <property type="evidence" value="ECO:0007669"/>
    <property type="project" value="InterPro"/>
</dbReference>
<dbReference type="FunFam" id="1.10.600.10:FF:000007">
    <property type="entry name" value="Isoprene synthase, chloroplastic"/>
    <property type="match status" value="1"/>
</dbReference>
<proteinExistence type="predicted"/>
<evidence type="ECO:0000313" key="8">
    <source>
        <dbReference type="Proteomes" id="UP001314170"/>
    </source>
</evidence>
<dbReference type="GO" id="GO:0120251">
    <property type="term" value="P:hydrocarbon biosynthetic process"/>
    <property type="evidence" value="ECO:0007669"/>
    <property type="project" value="UniProtKB-ARBA"/>
</dbReference>